<feature type="signal peptide" evidence="3">
    <location>
        <begin position="1"/>
        <end position="18"/>
    </location>
</feature>
<dbReference type="PANTHER" id="PTHR35967:SF1">
    <property type="entry name" value="UPF0450 PROTEIN C17ORF58"/>
    <property type="match status" value="1"/>
</dbReference>
<gene>
    <name evidence="5" type="ORF">WMY93_006271</name>
</gene>
<evidence type="ECO:0000313" key="5">
    <source>
        <dbReference type="EMBL" id="KAK7929876.1"/>
    </source>
</evidence>
<dbReference type="InterPro" id="IPR008993">
    <property type="entry name" value="TIMP-like_OB-fold"/>
</dbReference>
<sequence>MELFFVFLLLQTFSCFNSEEHVINELYSMVEKGPSSFVDGAQSNQSRVMVKESSLPINELLEKNSRTSESKFTLHPLPSAVWPKHSDLIPLPRHHNLHNKSKKGLKSDRLIEHNSEKTRESAGLLPKIPLIGSASVTNKTAPKSNQDLLSSTSLPQVSEHEVHPNSRARAPPPPLPPQQPEVPASVPRRDPPNRRTMDPEENRPGKSSIYQSGMATRNNSRPSVLYNRRSSSLLYHFDVLRKESDFTHDAFCLSECRKEKDEREHYCYSEFAINGIVHDIDVLRKGVRLITLMVTSEGFYKMSRLYVSPDSFFFKVRLLVVDTFKCSKPCPDIKLGTRYIVMGQIYHRRRHLPSDLLALVGGKLKPGDGLLRSNNYIKRFNKRRHQKATDATRSRCR</sequence>
<name>A0AAW0PVU3_9GOBI</name>
<dbReference type="Proteomes" id="UP001460270">
    <property type="component" value="Unassembled WGS sequence"/>
</dbReference>
<dbReference type="EMBL" id="JBBPFD010000004">
    <property type="protein sequence ID" value="KAK7929876.1"/>
    <property type="molecule type" value="Genomic_DNA"/>
</dbReference>
<evidence type="ECO:0000256" key="1">
    <source>
        <dbReference type="ARBA" id="ARBA00023157"/>
    </source>
</evidence>
<evidence type="ECO:0000259" key="4">
    <source>
        <dbReference type="PROSITE" id="PS50189"/>
    </source>
</evidence>
<feature type="domain" description="NTR" evidence="4">
    <location>
        <begin position="252"/>
        <end position="396"/>
    </location>
</feature>
<dbReference type="PROSITE" id="PS50189">
    <property type="entry name" value="NTR"/>
    <property type="match status" value="1"/>
</dbReference>
<feature type="compositionally biased region" description="Basic and acidic residues" evidence="2">
    <location>
        <begin position="187"/>
        <end position="204"/>
    </location>
</feature>
<dbReference type="PANTHER" id="PTHR35967">
    <property type="entry name" value="UPF0450 PROTEIN C17ORF58"/>
    <property type="match status" value="1"/>
</dbReference>
<evidence type="ECO:0000256" key="2">
    <source>
        <dbReference type="SAM" id="MobiDB-lite"/>
    </source>
</evidence>
<evidence type="ECO:0000256" key="3">
    <source>
        <dbReference type="SAM" id="SignalP"/>
    </source>
</evidence>
<reference evidence="6" key="1">
    <citation type="submission" date="2024-04" db="EMBL/GenBank/DDBJ databases">
        <title>Salinicola lusitanus LLJ914,a marine bacterium isolated from the Okinawa Trough.</title>
        <authorList>
            <person name="Li J."/>
        </authorList>
    </citation>
    <scope>NUCLEOTIDE SEQUENCE [LARGE SCALE GENOMIC DNA]</scope>
</reference>
<feature type="compositionally biased region" description="Pro residues" evidence="2">
    <location>
        <begin position="170"/>
        <end position="180"/>
    </location>
</feature>
<keyword evidence="1" id="KW-1015">Disulfide bond</keyword>
<feature type="chain" id="PRO_5043441075" description="NTR domain-containing protein" evidence="3">
    <location>
        <begin position="19"/>
        <end position="397"/>
    </location>
</feature>
<keyword evidence="3" id="KW-0732">Signal</keyword>
<accession>A0AAW0PVU3</accession>
<protein>
    <recommendedName>
        <fullName evidence="4">NTR domain-containing protein</fullName>
    </recommendedName>
</protein>
<dbReference type="AlphaFoldDB" id="A0AAW0PVU3"/>
<dbReference type="InterPro" id="IPR001134">
    <property type="entry name" value="Netrin_domain"/>
</dbReference>
<feature type="compositionally biased region" description="Polar residues" evidence="2">
    <location>
        <begin position="137"/>
        <end position="156"/>
    </location>
</feature>
<evidence type="ECO:0000313" key="6">
    <source>
        <dbReference type="Proteomes" id="UP001460270"/>
    </source>
</evidence>
<dbReference type="Gene3D" id="2.40.50.120">
    <property type="match status" value="1"/>
</dbReference>
<dbReference type="SUPFAM" id="SSF50242">
    <property type="entry name" value="TIMP-like"/>
    <property type="match status" value="1"/>
</dbReference>
<comment type="caution">
    <text evidence="5">The sequence shown here is derived from an EMBL/GenBank/DDBJ whole genome shotgun (WGS) entry which is preliminary data.</text>
</comment>
<proteinExistence type="predicted"/>
<keyword evidence="6" id="KW-1185">Reference proteome</keyword>
<feature type="region of interest" description="Disordered" evidence="2">
    <location>
        <begin position="137"/>
        <end position="222"/>
    </location>
</feature>
<organism evidence="5 6">
    <name type="scientific">Mugilogobius chulae</name>
    <name type="common">yellowstripe goby</name>
    <dbReference type="NCBI Taxonomy" id="88201"/>
    <lineage>
        <taxon>Eukaryota</taxon>
        <taxon>Metazoa</taxon>
        <taxon>Chordata</taxon>
        <taxon>Craniata</taxon>
        <taxon>Vertebrata</taxon>
        <taxon>Euteleostomi</taxon>
        <taxon>Actinopterygii</taxon>
        <taxon>Neopterygii</taxon>
        <taxon>Teleostei</taxon>
        <taxon>Neoteleostei</taxon>
        <taxon>Acanthomorphata</taxon>
        <taxon>Gobiaria</taxon>
        <taxon>Gobiiformes</taxon>
        <taxon>Gobioidei</taxon>
        <taxon>Gobiidae</taxon>
        <taxon>Gobionellinae</taxon>
        <taxon>Mugilogobius</taxon>
    </lineage>
</organism>
<feature type="compositionally biased region" description="Polar residues" evidence="2">
    <location>
        <begin position="208"/>
        <end position="222"/>
    </location>
</feature>